<reference evidence="3" key="1">
    <citation type="submission" date="2016-06" db="EMBL/GenBank/DDBJ databases">
        <title>Draft genome sequence of Desulfoplanes formicivorans strain Pf12B.</title>
        <authorList>
            <person name="Watanabe M."/>
            <person name="Kojima H."/>
            <person name="Fukui M."/>
        </authorList>
    </citation>
    <scope>NUCLEOTIDE SEQUENCE [LARGE SCALE GENOMIC DNA]</scope>
    <source>
        <strain evidence="3">Pf12B</strain>
    </source>
</reference>
<sequence length="74" mass="8835">MRIEDGTPEGCERTDGMKHAHPGEKGFCRNWFVLYHNAVCSGWRLELWSQCQLIKRLHYKEQDTFFAFDSRLWA</sequence>
<dbReference type="AlphaFoldDB" id="A0A194AHC0"/>
<evidence type="ECO:0000256" key="1">
    <source>
        <dbReference type="SAM" id="MobiDB-lite"/>
    </source>
</evidence>
<protein>
    <submittedName>
        <fullName evidence="2">Uncharacterized protein</fullName>
    </submittedName>
</protein>
<feature type="region of interest" description="Disordered" evidence="1">
    <location>
        <begin position="1"/>
        <end position="22"/>
    </location>
</feature>
<keyword evidence="3" id="KW-1185">Reference proteome</keyword>
<evidence type="ECO:0000313" key="2">
    <source>
        <dbReference type="EMBL" id="GAU08610.1"/>
    </source>
</evidence>
<accession>A0A194AHC0</accession>
<dbReference type="STRING" id="1592317.DPF_1324"/>
<organism evidence="2 3">
    <name type="scientific">Desulfoplanes formicivorans</name>
    <dbReference type="NCBI Taxonomy" id="1592317"/>
    <lineage>
        <taxon>Bacteria</taxon>
        <taxon>Pseudomonadati</taxon>
        <taxon>Thermodesulfobacteriota</taxon>
        <taxon>Desulfovibrionia</taxon>
        <taxon>Desulfovibrionales</taxon>
        <taxon>Desulfoplanaceae</taxon>
        <taxon>Desulfoplanes</taxon>
    </lineage>
</organism>
<dbReference type="EMBL" id="BDFE01000015">
    <property type="protein sequence ID" value="GAU08610.1"/>
    <property type="molecule type" value="Genomic_DNA"/>
</dbReference>
<gene>
    <name evidence="2" type="ORF">DPF_1324</name>
</gene>
<evidence type="ECO:0000313" key="3">
    <source>
        <dbReference type="Proteomes" id="UP000095200"/>
    </source>
</evidence>
<comment type="caution">
    <text evidence="2">The sequence shown here is derived from an EMBL/GenBank/DDBJ whole genome shotgun (WGS) entry which is preliminary data.</text>
</comment>
<dbReference type="Proteomes" id="UP000095200">
    <property type="component" value="Unassembled WGS sequence"/>
</dbReference>
<proteinExistence type="predicted"/>
<name>A0A194AHC0_9BACT</name>